<dbReference type="CDD" id="cd00488">
    <property type="entry name" value="PCD_DCoH"/>
    <property type="match status" value="1"/>
</dbReference>
<dbReference type="GO" id="GO:0008124">
    <property type="term" value="F:4-alpha-hydroxytetrahydrobiopterin dehydratase activity"/>
    <property type="evidence" value="ECO:0007669"/>
    <property type="project" value="UniProtKB-EC"/>
</dbReference>
<name>A0ABS4YPQ2_9MICO</name>
<dbReference type="Gene3D" id="3.30.1360.20">
    <property type="entry name" value="Transcriptional coactivator/pterin dehydratase"/>
    <property type="match status" value="1"/>
</dbReference>
<keyword evidence="5 6" id="KW-0456">Lyase</keyword>
<reference evidence="6 7" key="1">
    <citation type="submission" date="2021-03" db="EMBL/GenBank/DDBJ databases">
        <title>Sequencing the genomes of 1000 actinobacteria strains.</title>
        <authorList>
            <person name="Klenk H.-P."/>
        </authorList>
    </citation>
    <scope>NUCLEOTIDE SEQUENCE [LARGE SCALE GENOMIC DNA]</scope>
    <source>
        <strain evidence="6 7">DSM 14564</strain>
    </source>
</reference>
<comment type="similarity">
    <text evidence="2">Belongs to the pterin-4-alpha-carbinolamine dehydratase family.</text>
</comment>
<dbReference type="RefSeq" id="WP_209894916.1">
    <property type="nucleotide sequence ID" value="NZ_BAAAJV010000008.1"/>
</dbReference>
<evidence type="ECO:0000256" key="2">
    <source>
        <dbReference type="ARBA" id="ARBA00006472"/>
    </source>
</evidence>
<comment type="caution">
    <text evidence="6">The sequence shown here is derived from an EMBL/GenBank/DDBJ whole genome shotgun (WGS) entry which is preliminary data.</text>
</comment>
<comment type="catalytic activity">
    <reaction evidence="1">
        <text>(4aS,6R)-4a-hydroxy-L-erythro-5,6,7,8-tetrahydrobiopterin = (6R)-L-erythro-6,7-dihydrobiopterin + H2O</text>
        <dbReference type="Rhea" id="RHEA:11920"/>
        <dbReference type="ChEBI" id="CHEBI:15377"/>
        <dbReference type="ChEBI" id="CHEBI:15642"/>
        <dbReference type="ChEBI" id="CHEBI:43120"/>
        <dbReference type="EC" id="4.2.1.96"/>
    </reaction>
</comment>
<evidence type="ECO:0000313" key="6">
    <source>
        <dbReference type="EMBL" id="MBP2410768.1"/>
    </source>
</evidence>
<organism evidence="6 7">
    <name type="scientific">Brachybacterium fresconis</name>
    <dbReference type="NCBI Taxonomy" id="173363"/>
    <lineage>
        <taxon>Bacteria</taxon>
        <taxon>Bacillati</taxon>
        <taxon>Actinomycetota</taxon>
        <taxon>Actinomycetes</taxon>
        <taxon>Micrococcales</taxon>
        <taxon>Dermabacteraceae</taxon>
        <taxon>Brachybacterium</taxon>
    </lineage>
</organism>
<sequence>MSENTTVLTPAEIAAADLADFAPPTPVLAARYRTKDFASALVLVDQIGAAAEEANHHPDLTLAYGSVGVTLTSHDVGGITQRDLAMARRISELAAAAGAVAEND</sequence>
<evidence type="ECO:0000256" key="1">
    <source>
        <dbReference type="ARBA" id="ARBA00001554"/>
    </source>
</evidence>
<dbReference type="Pfam" id="PF01329">
    <property type="entry name" value="Pterin_4a"/>
    <property type="match status" value="1"/>
</dbReference>
<proteinExistence type="inferred from homology"/>
<gene>
    <name evidence="6" type="ORF">JOF44_003671</name>
</gene>
<dbReference type="PANTHER" id="PTHR12599:SF0">
    <property type="entry name" value="PTERIN-4-ALPHA-CARBINOLAMINE DEHYDRATASE"/>
    <property type="match status" value="1"/>
</dbReference>
<dbReference type="SUPFAM" id="SSF55248">
    <property type="entry name" value="PCD-like"/>
    <property type="match status" value="1"/>
</dbReference>
<evidence type="ECO:0000313" key="7">
    <source>
        <dbReference type="Proteomes" id="UP000698222"/>
    </source>
</evidence>
<evidence type="ECO:0000256" key="5">
    <source>
        <dbReference type="ARBA" id="ARBA00023239"/>
    </source>
</evidence>
<dbReference type="Proteomes" id="UP000698222">
    <property type="component" value="Unassembled WGS sequence"/>
</dbReference>
<accession>A0ABS4YPQ2</accession>
<evidence type="ECO:0000256" key="4">
    <source>
        <dbReference type="ARBA" id="ARBA00021735"/>
    </source>
</evidence>
<dbReference type="InterPro" id="IPR036428">
    <property type="entry name" value="PCD_sf"/>
</dbReference>
<evidence type="ECO:0000256" key="3">
    <source>
        <dbReference type="ARBA" id="ARBA00013252"/>
    </source>
</evidence>
<dbReference type="PANTHER" id="PTHR12599">
    <property type="entry name" value="PTERIN-4-ALPHA-CARBINOLAMINE DEHYDRATASE"/>
    <property type="match status" value="1"/>
</dbReference>
<protein>
    <recommendedName>
        <fullName evidence="4">Putative pterin-4-alpha-carbinolamine dehydratase</fullName>
        <ecNumber evidence="3">4.2.1.96</ecNumber>
    </recommendedName>
</protein>
<dbReference type="InterPro" id="IPR001533">
    <property type="entry name" value="Pterin_deHydtase"/>
</dbReference>
<keyword evidence="7" id="KW-1185">Reference proteome</keyword>
<dbReference type="EMBL" id="JAGIOC010000001">
    <property type="protein sequence ID" value="MBP2410768.1"/>
    <property type="molecule type" value="Genomic_DNA"/>
</dbReference>
<dbReference type="EC" id="4.2.1.96" evidence="3"/>